<keyword evidence="2" id="KW-1185">Reference proteome</keyword>
<proteinExistence type="predicted"/>
<protein>
    <submittedName>
        <fullName evidence="1">Uncharacterized protein</fullName>
    </submittedName>
</protein>
<feature type="non-terminal residue" evidence="1">
    <location>
        <position position="1"/>
    </location>
</feature>
<dbReference type="VEuPathDB" id="FungiDB:RhiirFUN_016357"/>
<reference evidence="1 2" key="1">
    <citation type="submission" date="2015-10" db="EMBL/GenBank/DDBJ databases">
        <title>Genome analyses suggest a sexual origin of heterokaryosis in a supposedly ancient asexual fungus.</title>
        <authorList>
            <person name="Ropars J."/>
            <person name="Sedzielewska K."/>
            <person name="Noel J."/>
            <person name="Charron P."/>
            <person name="Farinelli L."/>
            <person name="Marton T."/>
            <person name="Kruger M."/>
            <person name="Pelin A."/>
            <person name="Brachmann A."/>
            <person name="Corradi N."/>
        </authorList>
    </citation>
    <scope>NUCLEOTIDE SEQUENCE [LARGE SCALE GENOMIC DNA]</scope>
    <source>
        <strain evidence="1 2">A4</strain>
    </source>
</reference>
<evidence type="ECO:0000313" key="2">
    <source>
        <dbReference type="Proteomes" id="UP000234323"/>
    </source>
</evidence>
<dbReference type="Proteomes" id="UP000234323">
    <property type="component" value="Unassembled WGS sequence"/>
</dbReference>
<gene>
    <name evidence="1" type="ORF">RhiirA4_513347</name>
</gene>
<dbReference type="VEuPathDB" id="FungiDB:RhiirA1_463497"/>
<evidence type="ECO:0000313" key="1">
    <source>
        <dbReference type="EMBL" id="PKY58712.1"/>
    </source>
</evidence>
<dbReference type="EMBL" id="LLXI01003141">
    <property type="protein sequence ID" value="PKY58712.1"/>
    <property type="molecule type" value="Genomic_DNA"/>
</dbReference>
<accession>A0A2I1HIK3</accession>
<dbReference type="AlphaFoldDB" id="A0A2I1HIK3"/>
<comment type="caution">
    <text evidence="1">The sequence shown here is derived from an EMBL/GenBank/DDBJ whole genome shotgun (WGS) entry which is preliminary data.</text>
</comment>
<organism evidence="1 2">
    <name type="scientific">Rhizophagus irregularis</name>
    <dbReference type="NCBI Taxonomy" id="588596"/>
    <lineage>
        <taxon>Eukaryota</taxon>
        <taxon>Fungi</taxon>
        <taxon>Fungi incertae sedis</taxon>
        <taxon>Mucoromycota</taxon>
        <taxon>Glomeromycotina</taxon>
        <taxon>Glomeromycetes</taxon>
        <taxon>Glomerales</taxon>
        <taxon>Glomeraceae</taxon>
        <taxon>Rhizophagus</taxon>
    </lineage>
</organism>
<name>A0A2I1HIK3_9GLOM</name>
<dbReference type="VEuPathDB" id="FungiDB:FUN_016057"/>
<sequence>MPDSVLYKRGVENADRQDDGAAYQIFCSAFLEQAYNQDKSQNHSYFFNWQLHNDFTFGDLVQNIPKIMHIFRTYTNVSLAKMNAEKTSAEDDEIHLIIHEAHEQAIAFAKVLEFVGYKNLFCGEIFIMHISAKIVSQMKLAKLQN</sequence>